<reference evidence="3" key="1">
    <citation type="journal article" date="2019" name="Int. J. Syst. Evol. Microbiol.">
        <title>The Global Catalogue of Microorganisms (GCM) 10K type strain sequencing project: providing services to taxonomists for standard genome sequencing and annotation.</title>
        <authorList>
            <consortium name="The Broad Institute Genomics Platform"/>
            <consortium name="The Broad Institute Genome Sequencing Center for Infectious Disease"/>
            <person name="Wu L."/>
            <person name="Ma J."/>
        </authorList>
    </citation>
    <scope>NUCLEOTIDE SEQUENCE [LARGE SCALE GENOMIC DNA]</scope>
    <source>
        <strain evidence="3">CGMCC 1.12664</strain>
    </source>
</reference>
<dbReference type="Proteomes" id="UP000612855">
    <property type="component" value="Unassembled WGS sequence"/>
</dbReference>
<accession>A0A917A9E2</accession>
<name>A0A917A9E2_9RHOB</name>
<organism evidence="2 3">
    <name type="scientific">Primorskyibacter flagellatus</name>
    <dbReference type="NCBI Taxonomy" id="1387277"/>
    <lineage>
        <taxon>Bacteria</taxon>
        <taxon>Pseudomonadati</taxon>
        <taxon>Pseudomonadota</taxon>
        <taxon>Alphaproteobacteria</taxon>
        <taxon>Rhodobacterales</taxon>
        <taxon>Roseobacteraceae</taxon>
        <taxon>Primorskyibacter</taxon>
    </lineage>
</organism>
<dbReference type="EMBL" id="BMFJ01000001">
    <property type="protein sequence ID" value="GGE36524.1"/>
    <property type="molecule type" value="Genomic_DNA"/>
</dbReference>
<feature type="transmembrane region" description="Helical" evidence="1">
    <location>
        <begin position="59"/>
        <end position="86"/>
    </location>
</feature>
<keyword evidence="1" id="KW-0812">Transmembrane</keyword>
<feature type="transmembrane region" description="Helical" evidence="1">
    <location>
        <begin position="31"/>
        <end position="53"/>
    </location>
</feature>
<comment type="caution">
    <text evidence="2">The sequence shown here is derived from an EMBL/GenBank/DDBJ whole genome shotgun (WGS) entry which is preliminary data.</text>
</comment>
<dbReference type="AlphaFoldDB" id="A0A917A9E2"/>
<evidence type="ECO:0000313" key="2">
    <source>
        <dbReference type="EMBL" id="GGE36524.1"/>
    </source>
</evidence>
<evidence type="ECO:0000313" key="3">
    <source>
        <dbReference type="Proteomes" id="UP000612855"/>
    </source>
</evidence>
<gene>
    <name evidence="2" type="ORF">GCM10011360_25380</name>
</gene>
<proteinExistence type="predicted"/>
<keyword evidence="3" id="KW-1185">Reference proteome</keyword>
<sequence length="115" mass="12931">MNVRQPETWQRHQLAAIERMQADLGRYTRPVMSIMGVSSMAYLMTWGPLVAFWEAGNMPWLPLLTAAICACIVALTAPAFAFAVGVERYFCRRLRLLEAFEHPCGGNELQSINKA</sequence>
<keyword evidence="1" id="KW-1133">Transmembrane helix</keyword>
<keyword evidence="1" id="KW-0472">Membrane</keyword>
<protein>
    <submittedName>
        <fullName evidence="2">Uncharacterized protein</fullName>
    </submittedName>
</protein>
<evidence type="ECO:0000256" key="1">
    <source>
        <dbReference type="SAM" id="Phobius"/>
    </source>
</evidence>